<dbReference type="InterPro" id="IPR000300">
    <property type="entry name" value="IPPc"/>
</dbReference>
<dbReference type="EC" id="3.1.3.36" evidence="4"/>
<dbReference type="FunFam" id="1.10.555.10:FF:000012">
    <property type="entry name" value="Putative inositol polyphosphate 5-phosphatase OCRL-1"/>
    <property type="match status" value="1"/>
</dbReference>
<dbReference type="CDD" id="cd04380">
    <property type="entry name" value="RhoGAP_OCRL1"/>
    <property type="match status" value="1"/>
</dbReference>
<dbReference type="InterPro" id="IPR000198">
    <property type="entry name" value="RhoGAP_dom"/>
</dbReference>
<dbReference type="Pfam" id="PF22669">
    <property type="entry name" value="Exo_endo_phos2"/>
    <property type="match status" value="1"/>
</dbReference>
<dbReference type="PANTHER" id="PTHR11200:SF300">
    <property type="entry name" value="TYPE II INOSITOL 1,4,5-TRISPHOSPHATE 5-PHOSPHATASE"/>
    <property type="match status" value="1"/>
</dbReference>
<dbReference type="SUPFAM" id="SSF48350">
    <property type="entry name" value="GTPase activation domain, GAP"/>
    <property type="match status" value="1"/>
</dbReference>
<dbReference type="InterPro" id="IPR036691">
    <property type="entry name" value="Endo/exonu/phosph_ase_sf"/>
</dbReference>
<dbReference type="SMART" id="SM00324">
    <property type="entry name" value="RhoGAP"/>
    <property type="match status" value="1"/>
</dbReference>
<dbReference type="FunFam" id="2.60.40.10:FF:000132">
    <property type="entry name" value="Inositol polyphosphate 5-phosphatase OCRL-1 isoform b"/>
    <property type="match status" value="1"/>
</dbReference>
<dbReference type="SMART" id="SM00128">
    <property type="entry name" value="IPPc"/>
    <property type="match status" value="1"/>
</dbReference>
<evidence type="ECO:0000259" key="11">
    <source>
        <dbReference type="PROSITE" id="PS50238"/>
    </source>
</evidence>
<dbReference type="PANTHER" id="PTHR11200">
    <property type="entry name" value="INOSITOL 5-PHOSPHATASE"/>
    <property type="match status" value="1"/>
</dbReference>
<name>T1IVI5_STRMM</name>
<sequence>MDHVISAGLVEYWVKSTRILALVEYQNEFGLFVFSTSNSPSYDVELDRVFPIDGNFKFETELVVQGTAVYLKLSYEKQKYLFEISYLPETCNFTTELTNAIDEFSRQTNPPNFTWLHKYTKMISVSKNPFAGDVFDPFKDGHAESSVELNDVGNQVQLKHIASPAKEKRPPEPESPDSFKGLPRESIAMGATPLAARDTMIRLNMTMREEDYTNVYTLKIFIGTWNVNGQPPSDALTDWLVSSEDPPDIYAVGFQELDLSKEAFLFSDSPREDEWFQIVKKGLHPKARYHKLKLIRLVGMMLIVFIQEKHFADVTNVVAETVGTGIMGKMGNKGGVAVRLDLHNTSLCFVNSHLAAHAEECERRNQDFNDICARMIFNQFTPPKSIRNHDHIYWLGDLNYRIVNLDVDLVKTRIKNEQYLLLMENDQLSQQRNLKKVFVGFEEGQINFPPTYKYDPGTDNWDTSDKCRTPAWCDRVLWRGPNIKLINYRSSNSLRVSDHKPVSCTFASGIKVVDVAEYRKIYEEVMKKLDKLENEFLPQVAVDSTEITFEKLRFIEPQFRYLTIANTGQVPVQFEFIKKLNDSNYCKEWLKIKPYTAFIKPGEKCDIELEVHIDKYTVSQLSRAEDKIYDILVLHLDGGKDIFISFKTFGTYEPTCFGISLEQLVQMKGFILQTPVEKLIDLDSDYSEDVQCDSYDIPKEIWLLVHHLCKHALHQAHLFEQPGLHSEIQQIRSFLDTGVPNTIPGSCHSVAECLLLFLEALPEPVIPFSFYTKCLENANNYMTCKQLLAEIPVVHQKVFKYLMFFLRELLSHSEKNKLDNKTITTLFGSTLIRAPPVNSDPKSRIASSQQVDRKKATFIYHFLVNDYDG</sequence>
<feature type="domain" description="Rho-GAP" evidence="11">
    <location>
        <begin position="680"/>
        <end position="869"/>
    </location>
</feature>
<dbReference type="Proteomes" id="UP000014500">
    <property type="component" value="Unassembled WGS sequence"/>
</dbReference>
<evidence type="ECO:0000256" key="3">
    <source>
        <dbReference type="ARBA" id="ARBA00005910"/>
    </source>
</evidence>
<evidence type="ECO:0000256" key="2">
    <source>
        <dbReference type="ARBA" id="ARBA00004580"/>
    </source>
</evidence>
<keyword evidence="13" id="KW-1185">Reference proteome</keyword>
<dbReference type="InterPro" id="IPR013783">
    <property type="entry name" value="Ig-like_fold"/>
</dbReference>
<dbReference type="CDD" id="cd09093">
    <property type="entry name" value="INPP5c_INPP5B"/>
    <property type="match status" value="1"/>
</dbReference>
<evidence type="ECO:0000313" key="13">
    <source>
        <dbReference type="Proteomes" id="UP000014500"/>
    </source>
</evidence>
<evidence type="ECO:0000256" key="5">
    <source>
        <dbReference type="ARBA" id="ARBA00022753"/>
    </source>
</evidence>
<reference evidence="12" key="2">
    <citation type="submission" date="2015-02" db="UniProtKB">
        <authorList>
            <consortium name="EnsemblMetazoa"/>
        </authorList>
    </citation>
    <scope>IDENTIFICATION</scope>
</reference>
<comment type="subcellular location">
    <subcellularLocation>
        <location evidence="2">Cytoplasmic vesicle</location>
        <location evidence="2">Phagosome membrane</location>
    </subcellularLocation>
    <subcellularLocation>
        <location evidence="1">Early endosome membrane</location>
    </subcellularLocation>
</comment>
<keyword evidence="5" id="KW-0967">Endosome</keyword>
<dbReference type="GO" id="GO:0046856">
    <property type="term" value="P:phosphatidylinositol dephosphorylation"/>
    <property type="evidence" value="ECO:0007669"/>
    <property type="project" value="InterPro"/>
</dbReference>
<comment type="similarity">
    <text evidence="3">Belongs to the inositol 1,4,5-trisphosphate 5-phosphatase type II family.</text>
</comment>
<protein>
    <recommendedName>
        <fullName evidence="4">phosphoinositide 5-phosphatase</fullName>
        <ecNumber evidence="4">3.1.3.36</ecNumber>
    </recommendedName>
</protein>
<dbReference type="Pfam" id="PF21310">
    <property type="entry name" value="OCRL-like_ASH"/>
    <property type="match status" value="1"/>
</dbReference>
<accession>T1IVI5</accession>
<dbReference type="InterPro" id="IPR047078">
    <property type="entry name" value="RhoGAP_OCRL1"/>
</dbReference>
<evidence type="ECO:0000256" key="8">
    <source>
        <dbReference type="ARBA" id="ARBA00023136"/>
    </source>
</evidence>
<evidence type="ECO:0000256" key="9">
    <source>
        <dbReference type="ARBA" id="ARBA00023329"/>
    </source>
</evidence>
<feature type="region of interest" description="Disordered" evidence="10">
    <location>
        <begin position="161"/>
        <end position="184"/>
    </location>
</feature>
<dbReference type="Gene3D" id="1.10.555.10">
    <property type="entry name" value="Rho GTPase activation protein"/>
    <property type="match status" value="1"/>
</dbReference>
<dbReference type="EMBL" id="JH431584">
    <property type="status" value="NOT_ANNOTATED_CDS"/>
    <property type="molecule type" value="Genomic_DNA"/>
</dbReference>
<dbReference type="GO" id="GO:0052745">
    <property type="term" value="F:inositol phosphate phosphatase activity"/>
    <property type="evidence" value="ECO:0007669"/>
    <property type="project" value="InterPro"/>
</dbReference>
<dbReference type="OMA" id="WLGCSER"/>
<dbReference type="InterPro" id="IPR046985">
    <property type="entry name" value="IP5"/>
</dbReference>
<keyword evidence="8" id="KW-0472">Membrane</keyword>
<dbReference type="FunFam" id="3.60.10.10:FF:000004">
    <property type="entry name" value="Type II inositol 1,4,5-trisphosphate 5-phosphatase"/>
    <property type="match status" value="1"/>
</dbReference>
<dbReference type="Gene3D" id="2.30.29.110">
    <property type="match status" value="1"/>
</dbReference>
<dbReference type="AlphaFoldDB" id="T1IVI5"/>
<dbReference type="InterPro" id="IPR037793">
    <property type="entry name" value="OCRL1/INPP5B_INPP5c"/>
</dbReference>
<dbReference type="EnsemblMetazoa" id="SMAR005183-RA">
    <property type="protein sequence ID" value="SMAR005183-PA"/>
    <property type="gene ID" value="SMAR005183"/>
</dbReference>
<evidence type="ECO:0000256" key="7">
    <source>
        <dbReference type="ARBA" id="ARBA00023098"/>
    </source>
</evidence>
<dbReference type="eggNOG" id="KOG0565">
    <property type="taxonomic scope" value="Eukaryota"/>
</dbReference>
<dbReference type="GO" id="GO:0004439">
    <property type="term" value="F:phosphatidylinositol-4,5-bisphosphate 5-phosphatase activity"/>
    <property type="evidence" value="ECO:0007669"/>
    <property type="project" value="UniProtKB-EC"/>
</dbReference>
<dbReference type="PhylomeDB" id="T1IVI5"/>
<evidence type="ECO:0000313" key="12">
    <source>
        <dbReference type="EnsemblMetazoa" id="SMAR005183-PA"/>
    </source>
</evidence>
<dbReference type="InterPro" id="IPR008936">
    <property type="entry name" value="Rho_GTPase_activation_prot"/>
</dbReference>
<keyword evidence="9" id="KW-0968">Cytoplasmic vesicle</keyword>
<keyword evidence="7" id="KW-0443">Lipid metabolism</keyword>
<dbReference type="HOGENOM" id="CLU_006779_3_1_1"/>
<dbReference type="InterPro" id="IPR031896">
    <property type="entry name" value="INPP5B_PH_dom"/>
</dbReference>
<evidence type="ECO:0000256" key="10">
    <source>
        <dbReference type="SAM" id="MobiDB-lite"/>
    </source>
</evidence>
<proteinExistence type="inferred from homology"/>
<evidence type="ECO:0000256" key="1">
    <source>
        <dbReference type="ARBA" id="ARBA00004146"/>
    </source>
</evidence>
<dbReference type="Gene3D" id="3.60.10.10">
    <property type="entry name" value="Endonuclease/exonuclease/phosphatase"/>
    <property type="match status" value="1"/>
</dbReference>
<dbReference type="PROSITE" id="PS50238">
    <property type="entry name" value="RHOGAP"/>
    <property type="match status" value="1"/>
</dbReference>
<dbReference type="Pfam" id="PF00620">
    <property type="entry name" value="RhoGAP"/>
    <property type="match status" value="1"/>
</dbReference>
<dbReference type="Gene3D" id="2.60.40.10">
    <property type="entry name" value="Immunoglobulins"/>
    <property type="match status" value="1"/>
</dbReference>
<dbReference type="GO" id="GO:0007165">
    <property type="term" value="P:signal transduction"/>
    <property type="evidence" value="ECO:0007669"/>
    <property type="project" value="InterPro"/>
</dbReference>
<organism evidence="12 13">
    <name type="scientific">Strigamia maritima</name>
    <name type="common">European centipede</name>
    <name type="synonym">Geophilus maritimus</name>
    <dbReference type="NCBI Taxonomy" id="126957"/>
    <lineage>
        <taxon>Eukaryota</taxon>
        <taxon>Metazoa</taxon>
        <taxon>Ecdysozoa</taxon>
        <taxon>Arthropoda</taxon>
        <taxon>Myriapoda</taxon>
        <taxon>Chilopoda</taxon>
        <taxon>Pleurostigmophora</taxon>
        <taxon>Geophilomorpha</taxon>
        <taxon>Linotaeniidae</taxon>
        <taxon>Strigamia</taxon>
    </lineage>
</organism>
<keyword evidence="6" id="KW-0378">Hydrolase</keyword>
<reference evidence="13" key="1">
    <citation type="submission" date="2011-05" db="EMBL/GenBank/DDBJ databases">
        <authorList>
            <person name="Richards S.R."/>
            <person name="Qu J."/>
            <person name="Jiang H."/>
            <person name="Jhangiani S.N."/>
            <person name="Agravi P."/>
            <person name="Goodspeed R."/>
            <person name="Gross S."/>
            <person name="Mandapat C."/>
            <person name="Jackson L."/>
            <person name="Mathew T."/>
            <person name="Pu L."/>
            <person name="Thornton R."/>
            <person name="Saada N."/>
            <person name="Wilczek-Boney K.B."/>
            <person name="Lee S."/>
            <person name="Kovar C."/>
            <person name="Wu Y."/>
            <person name="Scherer S.E."/>
            <person name="Worley K.C."/>
            <person name="Muzny D.M."/>
            <person name="Gibbs R."/>
        </authorList>
    </citation>
    <scope>NUCLEOTIDE SEQUENCE</scope>
    <source>
        <strain evidence="13">Brora</strain>
    </source>
</reference>
<dbReference type="GO" id="GO:0030670">
    <property type="term" value="C:phagocytic vesicle membrane"/>
    <property type="evidence" value="ECO:0007669"/>
    <property type="project" value="UniProtKB-SubCell"/>
</dbReference>
<dbReference type="Pfam" id="PF16776">
    <property type="entry name" value="INPP5B_PH"/>
    <property type="match status" value="1"/>
</dbReference>
<evidence type="ECO:0000256" key="4">
    <source>
        <dbReference type="ARBA" id="ARBA00013044"/>
    </source>
</evidence>
<dbReference type="STRING" id="126957.T1IVI5"/>
<dbReference type="InterPro" id="IPR048869">
    <property type="entry name" value="OCRL-1_2_ASH"/>
</dbReference>
<dbReference type="SUPFAM" id="SSF56219">
    <property type="entry name" value="DNase I-like"/>
    <property type="match status" value="1"/>
</dbReference>
<dbReference type="GO" id="GO:0031901">
    <property type="term" value="C:early endosome membrane"/>
    <property type="evidence" value="ECO:0007669"/>
    <property type="project" value="UniProtKB-SubCell"/>
</dbReference>
<evidence type="ECO:0000256" key="6">
    <source>
        <dbReference type="ARBA" id="ARBA00022801"/>
    </source>
</evidence>